<dbReference type="Proteomes" id="UP000766336">
    <property type="component" value="Unassembled WGS sequence"/>
</dbReference>
<keyword evidence="1" id="KW-0812">Transmembrane</keyword>
<keyword evidence="1" id="KW-0472">Membrane</keyword>
<reference evidence="2 3" key="1">
    <citation type="submission" date="2021-05" db="EMBL/GenBank/DDBJ databases">
        <title>Roseococcus sp. XZZS9, whole genome shotgun sequencing project.</title>
        <authorList>
            <person name="Zhao G."/>
            <person name="Shen L."/>
        </authorList>
    </citation>
    <scope>NUCLEOTIDE SEQUENCE [LARGE SCALE GENOMIC DNA]</scope>
    <source>
        <strain evidence="2 3">XZZS9</strain>
    </source>
</reference>
<protein>
    <submittedName>
        <fullName evidence="2">DUF3971 domain-containing protein</fullName>
    </submittedName>
</protein>
<evidence type="ECO:0000313" key="3">
    <source>
        <dbReference type="Proteomes" id="UP000766336"/>
    </source>
</evidence>
<dbReference type="InterPro" id="IPR052894">
    <property type="entry name" value="AsmA-related"/>
</dbReference>
<dbReference type="RefSeq" id="WP_213670549.1">
    <property type="nucleotide sequence ID" value="NZ_JAHCDA010000002.1"/>
</dbReference>
<accession>A0ABS5QDX1</accession>
<dbReference type="EMBL" id="JAHCDA010000002">
    <property type="protein sequence ID" value="MBS7811905.1"/>
    <property type="molecule type" value="Genomic_DNA"/>
</dbReference>
<name>A0ABS5QDX1_9PROT</name>
<dbReference type="PANTHER" id="PTHR30441:SF4">
    <property type="entry name" value="PROTEIN ASMA"/>
    <property type="match status" value="1"/>
</dbReference>
<proteinExistence type="predicted"/>
<organism evidence="2 3">
    <name type="scientific">Roseococcus pinisoli</name>
    <dbReference type="NCBI Taxonomy" id="2835040"/>
    <lineage>
        <taxon>Bacteria</taxon>
        <taxon>Pseudomonadati</taxon>
        <taxon>Pseudomonadota</taxon>
        <taxon>Alphaproteobacteria</taxon>
        <taxon>Acetobacterales</taxon>
        <taxon>Roseomonadaceae</taxon>
        <taxon>Roseococcus</taxon>
    </lineage>
</organism>
<keyword evidence="1" id="KW-1133">Transmembrane helix</keyword>
<evidence type="ECO:0000313" key="2">
    <source>
        <dbReference type="EMBL" id="MBS7811905.1"/>
    </source>
</evidence>
<evidence type="ECO:0000256" key="1">
    <source>
        <dbReference type="SAM" id="Phobius"/>
    </source>
</evidence>
<keyword evidence="3" id="KW-1185">Reference proteome</keyword>
<comment type="caution">
    <text evidence="2">The sequence shown here is derived from an EMBL/GenBank/DDBJ whole genome shotgun (WGS) entry which is preliminary data.</text>
</comment>
<dbReference type="PANTHER" id="PTHR30441">
    <property type="entry name" value="DUF748 DOMAIN-CONTAINING PROTEIN"/>
    <property type="match status" value="1"/>
</dbReference>
<sequence length="1198" mass="127689">MSQGQPPSPRRHLPRLAGWVCGLTLAIPLLGGLAIGALIARLAHSPLESTFLARQIENAANGADASLRIGIASAAVAWEGWSGRGAPLDIRLRDVTVRDATGQERARLPEAAVTLSIASLLEGTLAPSTIELRGAKLMLLRAADGSISLDRDGPPAPAEGQAPAAPATSVDHILADLMAPAEDRAMHTALRRIRLVDGTVTVRDLTLERDWSLNDMQIELQRLPQGGIEGDGEARMRMGEVELPVHLRGRAQGDPTRFSVRLDLPVLRPAELARVLPPLAPLAMLDAPVAIQARAEFDGEGRPLRGGLDIQATEGGHLRLDGATGLPFARLSASLEGNRQRISLELAQLELPGRGRTTLEVTGGAALGEAGWAGELRAGVAQLDLTEIPELWPEGLAPEFRTILLQAAPRGAVRDAALRLEIAADADLAQWRLPSVRVDALLADAVLVAPGGPRLAVGSAEVAAELRPGALRVEHLVLRWPTPPGEGAYPSTLRAEGQATLSEGRWRGTLDLGLDRARFADLRMLWPEGLVPGARHWITENVTAGEATAGNWQVTGEVAEDYSDPKVTGLTGRVDVSDATVHWLRPMPPVRNASGHALFGLDAIEVRVAGARQENAAGQPSALEIRTGSLRFLLPPGGQESTEMSFGLAGPVTEIVNVLKHPRLHLFDRRPFPVTIASGAFEGRLNIGFPLVADLHMEQVRIRAEARATNTRFTRLLFDRDLEEASLDLTTDGEQLRLQGTASMIGIPLRIGVEMDFRPGAGSQVVSRETVTARGDAERLAMIGFDTGNLLRGPVAFEVRTERRRNGQGVVNLQGDLRDAVLAFSPLGFTKAPGIPGNASAVFRLQGERLAAIDNIRISAPELALRGRATTRAGRIDRLEFQETSLGGSRFTGEAITPAATGQAWNINMRGPVLDLRAVLGPGSARGRGASEPEESQAPMVLDLRFDQVLLGPARELFAARIRARVDSASVPREVNLQGRTSREGGPFELAVTPHGEARQLRGTAEDGGGLLRAFGIVETIQGGRLTLNGQYERSTPGAPLAGTAELDNFTVRDAPVLGKVLQAMTLFGVVEAMQRGLVFSRAVVPFVLTPEALRIEGARAFSASLGLTARGQILRERSVLDIEGTIVPAYFFNTLLGNLPLVGRLFSPEQGGGVFAATFRARGPAETAEVSVNPLAALTPGFLRGLFGLTEGSRPPR</sequence>
<gene>
    <name evidence="2" type="ORF">KHU32_13225</name>
</gene>
<feature type="transmembrane region" description="Helical" evidence="1">
    <location>
        <begin position="16"/>
        <end position="40"/>
    </location>
</feature>